<keyword evidence="4" id="KW-0004">4Fe-4S</keyword>
<evidence type="ECO:0000259" key="11">
    <source>
        <dbReference type="PROSITE" id="PS51918"/>
    </source>
</evidence>
<dbReference type="InterPro" id="IPR019939">
    <property type="entry name" value="CofG_family"/>
</dbReference>
<dbReference type="SFLD" id="SFLDG01388">
    <property type="entry name" value="7_8-didemethyl-8-hydroxy-5-dea"/>
    <property type="match status" value="1"/>
</dbReference>
<dbReference type="Pfam" id="PF04055">
    <property type="entry name" value="Radical_SAM"/>
    <property type="match status" value="1"/>
</dbReference>
<gene>
    <name evidence="12" type="ORF">LAMO00422_LOCUS19239</name>
</gene>
<evidence type="ECO:0000256" key="3">
    <source>
        <dbReference type="ARBA" id="ARBA00012126"/>
    </source>
</evidence>
<dbReference type="InterPro" id="IPR013785">
    <property type="entry name" value="Aldolase_TIM"/>
</dbReference>
<dbReference type="CDD" id="cd01335">
    <property type="entry name" value="Radical_SAM"/>
    <property type="match status" value="1"/>
</dbReference>
<dbReference type="EMBL" id="HBEM01028184">
    <property type="protein sequence ID" value="CAD8460281.1"/>
    <property type="molecule type" value="Transcribed_RNA"/>
</dbReference>
<dbReference type="GO" id="GO:0051539">
    <property type="term" value="F:4 iron, 4 sulfur cluster binding"/>
    <property type="evidence" value="ECO:0007669"/>
    <property type="project" value="UniProtKB-KW"/>
</dbReference>
<evidence type="ECO:0000256" key="5">
    <source>
        <dbReference type="ARBA" id="ARBA00022691"/>
    </source>
</evidence>
<comment type="catalytic activity">
    <reaction evidence="10">
        <text>5-amino-5-(4-hydroxybenzyl)-6-(D-ribitylimino)-5,6-dihydrouracil + S-adenosyl-L-methionine = 7,8-didemethyl-8-hydroxy-5-deazariboflavin + 5'-deoxyadenosine + L-methionine + NH4(+) + H(+)</text>
        <dbReference type="Rhea" id="RHEA:55204"/>
        <dbReference type="ChEBI" id="CHEBI:15378"/>
        <dbReference type="ChEBI" id="CHEBI:17319"/>
        <dbReference type="ChEBI" id="CHEBI:28938"/>
        <dbReference type="ChEBI" id="CHEBI:57844"/>
        <dbReference type="ChEBI" id="CHEBI:59789"/>
        <dbReference type="ChEBI" id="CHEBI:59904"/>
        <dbReference type="ChEBI" id="CHEBI:85936"/>
        <dbReference type="EC" id="4.3.1.32"/>
    </reaction>
</comment>
<name>A0A7S0DN93_9EUKA</name>
<reference evidence="12" key="1">
    <citation type="submission" date="2021-01" db="EMBL/GenBank/DDBJ databases">
        <authorList>
            <person name="Corre E."/>
            <person name="Pelletier E."/>
            <person name="Niang G."/>
            <person name="Scheremetjew M."/>
            <person name="Finn R."/>
            <person name="Kale V."/>
            <person name="Holt S."/>
            <person name="Cochrane G."/>
            <person name="Meng A."/>
            <person name="Brown T."/>
            <person name="Cohen L."/>
        </authorList>
    </citation>
    <scope>NUCLEOTIDE SEQUENCE</scope>
    <source>
        <strain evidence="12">CCMP2058</strain>
    </source>
</reference>
<evidence type="ECO:0000256" key="7">
    <source>
        <dbReference type="ARBA" id="ARBA00023004"/>
    </source>
</evidence>
<feature type="domain" description="Radical SAM core" evidence="11">
    <location>
        <begin position="11"/>
        <end position="248"/>
    </location>
</feature>
<accession>A0A7S0DN93</accession>
<dbReference type="InterPro" id="IPR058240">
    <property type="entry name" value="rSAM_sf"/>
</dbReference>
<dbReference type="SFLD" id="SFLDG01064">
    <property type="entry name" value="F420__menaquinone_cofactor_bio"/>
    <property type="match status" value="1"/>
</dbReference>
<evidence type="ECO:0000313" key="12">
    <source>
        <dbReference type="EMBL" id="CAD8460281.1"/>
    </source>
</evidence>
<dbReference type="GO" id="GO:0044689">
    <property type="term" value="F:7,8-didemethyl-8-hydroxy-5-deazariboflavin synthase activity"/>
    <property type="evidence" value="ECO:0007669"/>
    <property type="project" value="UniProtKB-EC"/>
</dbReference>
<dbReference type="NCBIfam" id="NF004884">
    <property type="entry name" value="PRK06245.1"/>
    <property type="match status" value="1"/>
</dbReference>
<evidence type="ECO:0000256" key="9">
    <source>
        <dbReference type="ARBA" id="ARBA00023239"/>
    </source>
</evidence>
<dbReference type="SFLD" id="SFLDF00294">
    <property type="entry name" value="7_8-didemethyl-8-hydroxy-5-dea"/>
    <property type="match status" value="1"/>
</dbReference>
<keyword evidence="5" id="KW-0949">S-adenosyl-L-methionine</keyword>
<dbReference type="InterPro" id="IPR006638">
    <property type="entry name" value="Elp3/MiaA/NifB-like_rSAM"/>
</dbReference>
<dbReference type="NCBIfam" id="TIGR03550">
    <property type="entry name" value="F420_cofG"/>
    <property type="match status" value="1"/>
</dbReference>
<dbReference type="PANTHER" id="PTHR43076">
    <property type="entry name" value="FO SYNTHASE (COFH)"/>
    <property type="match status" value="1"/>
</dbReference>
<dbReference type="GO" id="GO:0016765">
    <property type="term" value="F:transferase activity, transferring alkyl or aryl (other than methyl) groups"/>
    <property type="evidence" value="ECO:0007669"/>
    <property type="project" value="InterPro"/>
</dbReference>
<dbReference type="PANTHER" id="PTHR43076:SF15">
    <property type="entry name" value="7,8-DIDEMETHYL-8-HYDROXY-5-DEAZARIBOFLAVIN SYNTHASE"/>
    <property type="match status" value="1"/>
</dbReference>
<proteinExistence type="inferred from homology"/>
<dbReference type="SUPFAM" id="SSF102114">
    <property type="entry name" value="Radical SAM enzymes"/>
    <property type="match status" value="1"/>
</dbReference>
<protein>
    <recommendedName>
        <fullName evidence="3">7,8-didemethyl-8-hydroxy-5-deazariboflavin synthase</fullName>
        <ecNumber evidence="3">4.3.1.32</ecNumber>
    </recommendedName>
</protein>
<dbReference type="EC" id="4.3.1.32" evidence="3"/>
<dbReference type="InterPro" id="IPR034405">
    <property type="entry name" value="F420"/>
</dbReference>
<dbReference type="AlphaFoldDB" id="A0A7S0DN93"/>
<evidence type="ECO:0000256" key="6">
    <source>
        <dbReference type="ARBA" id="ARBA00022723"/>
    </source>
</evidence>
<keyword evidence="6" id="KW-0479">Metal-binding</keyword>
<dbReference type="Gene3D" id="3.20.20.70">
    <property type="entry name" value="Aldolase class I"/>
    <property type="match status" value="1"/>
</dbReference>
<dbReference type="GO" id="GO:0046872">
    <property type="term" value="F:metal ion binding"/>
    <property type="evidence" value="ECO:0007669"/>
    <property type="project" value="UniProtKB-KW"/>
</dbReference>
<dbReference type="SFLD" id="SFLDS00029">
    <property type="entry name" value="Radical_SAM"/>
    <property type="match status" value="1"/>
</dbReference>
<dbReference type="HAMAP" id="MF_01611">
    <property type="entry name" value="FO_synth_sub1"/>
    <property type="match status" value="1"/>
</dbReference>
<keyword evidence="9" id="KW-0456">Lyase</keyword>
<evidence type="ECO:0000256" key="4">
    <source>
        <dbReference type="ARBA" id="ARBA00022485"/>
    </source>
</evidence>
<evidence type="ECO:0000256" key="2">
    <source>
        <dbReference type="ARBA" id="ARBA00004712"/>
    </source>
</evidence>
<keyword evidence="7" id="KW-0408">Iron</keyword>
<dbReference type="PROSITE" id="PS51918">
    <property type="entry name" value="RADICAL_SAM"/>
    <property type="match status" value="1"/>
</dbReference>
<organism evidence="12">
    <name type="scientific">Amorphochlora amoebiformis</name>
    <dbReference type="NCBI Taxonomy" id="1561963"/>
    <lineage>
        <taxon>Eukaryota</taxon>
        <taxon>Sar</taxon>
        <taxon>Rhizaria</taxon>
        <taxon>Cercozoa</taxon>
        <taxon>Chlorarachniophyceae</taxon>
        <taxon>Amorphochlora</taxon>
    </lineage>
</organism>
<comment type="pathway">
    <text evidence="2">Cofactor biosynthesis; coenzyme F0 biosynthesis.</text>
</comment>
<dbReference type="SMART" id="SM00729">
    <property type="entry name" value="Elp3"/>
    <property type="match status" value="1"/>
</dbReference>
<evidence type="ECO:0000256" key="1">
    <source>
        <dbReference type="ARBA" id="ARBA00001966"/>
    </source>
</evidence>
<sequence>MRAEEKARRVVTISRSHTIVPTYECFNRCTYCNFRMDRGESPVLTVEEASEIFRDLVEKGEGDEVLILSGEVHPKSRRRVQWLDHIIKLCEKAMEFGLLPHTNAGPLSYEEMKRLGEVNASMGLMLEQITPSLTKTVHKFAPSKDPSLRIEQLRMAGKLQIPFTTGILLGIGETPEDRVESLEMIATIAREYGHIQECIIQPFSSGDRDKWQHSMDPSAAFETSQLPALVQKARQILPENVAVQIPPNLVSSGEGGANLLLDCIQAGASDLGGVSPLDEVNPTYPFPKFEDLHNLLDTQGFQLEHRLCVHESRTEMLKGMEGREEIHSLVEKRLARLH</sequence>
<evidence type="ECO:0000256" key="8">
    <source>
        <dbReference type="ARBA" id="ARBA00023014"/>
    </source>
</evidence>
<dbReference type="UniPathway" id="UPA00072"/>
<comment type="cofactor">
    <cofactor evidence="1">
        <name>[4Fe-4S] cluster</name>
        <dbReference type="ChEBI" id="CHEBI:49883"/>
    </cofactor>
</comment>
<dbReference type="InterPro" id="IPR007197">
    <property type="entry name" value="rSAM"/>
</dbReference>
<keyword evidence="8" id="KW-0411">Iron-sulfur</keyword>
<evidence type="ECO:0000256" key="10">
    <source>
        <dbReference type="ARBA" id="ARBA00048974"/>
    </source>
</evidence>